<organism evidence="1 2">
    <name type="scientific">Tubulinosema ratisbonensis</name>
    <dbReference type="NCBI Taxonomy" id="291195"/>
    <lineage>
        <taxon>Eukaryota</taxon>
        <taxon>Fungi</taxon>
        <taxon>Fungi incertae sedis</taxon>
        <taxon>Microsporidia</taxon>
        <taxon>Tubulinosematoidea</taxon>
        <taxon>Tubulinosematidae</taxon>
        <taxon>Tubulinosema</taxon>
    </lineage>
</organism>
<accession>A0A437AN35</accession>
<dbReference type="VEuPathDB" id="MicrosporidiaDB:TUBRATIS_009710"/>
<evidence type="ECO:0000313" key="2">
    <source>
        <dbReference type="Proteomes" id="UP000282876"/>
    </source>
</evidence>
<proteinExistence type="predicted"/>
<reference evidence="1 2" key="1">
    <citation type="submission" date="2018-10" db="EMBL/GenBank/DDBJ databases">
        <title>Draft genome sequence of the microsporidian Tubulinosema ratisbonensis.</title>
        <authorList>
            <person name="Polonais V."/>
            <person name="Peyretaillade E."/>
            <person name="Niehus S."/>
            <person name="Wawrzyniak I."/>
            <person name="Franchet A."/>
            <person name="Gaspin C."/>
            <person name="Reichstadt M."/>
            <person name="Belser C."/>
            <person name="Labadie K."/>
            <person name="Delbac F."/>
            <person name="Ferrandon D."/>
        </authorList>
    </citation>
    <scope>NUCLEOTIDE SEQUENCE [LARGE SCALE GENOMIC DNA]</scope>
    <source>
        <strain evidence="1 2">Franzen</strain>
    </source>
</reference>
<evidence type="ECO:0000313" key="1">
    <source>
        <dbReference type="EMBL" id="RVD92519.1"/>
    </source>
</evidence>
<gene>
    <name evidence="1" type="ORF">TUBRATIS_009710</name>
</gene>
<name>A0A437AN35_9MICR</name>
<dbReference type="AlphaFoldDB" id="A0A437AN35"/>
<sequence>MLFWAVINICMEIGTPLRSVKMILIEDSKRVDMGYSRSIIKKYEDVAEKLFRISNSQSGIMSKAKRIFNFKPNPLTSALQQELAGNLAYLIFSRFIHNELIDKNFKERLDFFLNEGKGLSIEQRKEYYDFLIKFENILLKNAFGGKKSFTK</sequence>
<keyword evidence="2" id="KW-1185">Reference proteome</keyword>
<dbReference type="Proteomes" id="UP000282876">
    <property type="component" value="Unassembled WGS sequence"/>
</dbReference>
<dbReference type="EMBL" id="RCSS01000197">
    <property type="protein sequence ID" value="RVD92519.1"/>
    <property type="molecule type" value="Genomic_DNA"/>
</dbReference>
<protein>
    <submittedName>
        <fullName evidence="1">Uncharacterized protein</fullName>
    </submittedName>
</protein>
<comment type="caution">
    <text evidence="1">The sequence shown here is derived from an EMBL/GenBank/DDBJ whole genome shotgun (WGS) entry which is preliminary data.</text>
</comment>